<evidence type="ECO:0000256" key="5">
    <source>
        <dbReference type="ARBA" id="ARBA00022833"/>
    </source>
</evidence>
<dbReference type="GO" id="GO:0016787">
    <property type="term" value="F:hydrolase activity"/>
    <property type="evidence" value="ECO:0007669"/>
    <property type="project" value="UniProtKB-KW"/>
</dbReference>
<dbReference type="AlphaFoldDB" id="A0A399RLU7"/>
<evidence type="ECO:0000256" key="1">
    <source>
        <dbReference type="ARBA" id="ARBA00001947"/>
    </source>
</evidence>
<evidence type="ECO:0000313" key="7">
    <source>
        <dbReference type="EMBL" id="RIJ32720.1"/>
    </source>
</evidence>
<evidence type="ECO:0000259" key="6">
    <source>
        <dbReference type="SMART" id="SM00849"/>
    </source>
</evidence>
<reference evidence="7 8" key="1">
    <citation type="submission" date="2018-08" db="EMBL/GenBank/DDBJ databases">
        <title>Henriciella mobilis sp. nov., isolated from seawater.</title>
        <authorList>
            <person name="Cheng H."/>
            <person name="Wu Y.-H."/>
            <person name="Xu X.-W."/>
            <person name="Guo L.-L."/>
        </authorList>
    </citation>
    <scope>NUCLEOTIDE SEQUENCE [LARGE SCALE GENOMIC DNA]</scope>
    <source>
        <strain evidence="7 8">JN25</strain>
    </source>
</reference>
<feature type="domain" description="Metallo-beta-lactamase" evidence="6">
    <location>
        <begin position="31"/>
        <end position="241"/>
    </location>
</feature>
<gene>
    <name evidence="7" type="ORF">D1223_02390</name>
</gene>
<dbReference type="PANTHER" id="PTHR42978:SF2">
    <property type="entry name" value="102 KBASES UNSTABLE REGION: FROM 1 TO 119443"/>
    <property type="match status" value="1"/>
</dbReference>
<accession>A0A399RLU7</accession>
<comment type="cofactor">
    <cofactor evidence="1">
        <name>Zn(2+)</name>
        <dbReference type="ChEBI" id="CHEBI:29105"/>
    </cofactor>
</comment>
<dbReference type="RefSeq" id="WP_119374801.1">
    <property type="nucleotide sequence ID" value="NZ_QWFX01000005.1"/>
</dbReference>
<organism evidence="7 8">
    <name type="scientific">Henriciella mobilis</name>
    <dbReference type="NCBI Taxonomy" id="2305467"/>
    <lineage>
        <taxon>Bacteria</taxon>
        <taxon>Pseudomonadati</taxon>
        <taxon>Pseudomonadota</taxon>
        <taxon>Alphaproteobacteria</taxon>
        <taxon>Hyphomonadales</taxon>
        <taxon>Hyphomonadaceae</taxon>
        <taxon>Henriciella</taxon>
    </lineage>
</organism>
<proteinExistence type="inferred from homology"/>
<evidence type="ECO:0000256" key="4">
    <source>
        <dbReference type="ARBA" id="ARBA00022801"/>
    </source>
</evidence>
<comment type="caution">
    <text evidence="7">The sequence shown here is derived from an EMBL/GenBank/DDBJ whole genome shotgun (WGS) entry which is preliminary data.</text>
</comment>
<dbReference type="SMART" id="SM00849">
    <property type="entry name" value="Lactamase_B"/>
    <property type="match status" value="1"/>
</dbReference>
<dbReference type="Proteomes" id="UP000266385">
    <property type="component" value="Unassembled WGS sequence"/>
</dbReference>
<dbReference type="Pfam" id="PF00753">
    <property type="entry name" value="Lactamase_B"/>
    <property type="match status" value="1"/>
</dbReference>
<evidence type="ECO:0000256" key="2">
    <source>
        <dbReference type="ARBA" id="ARBA00007749"/>
    </source>
</evidence>
<dbReference type="EMBL" id="QWFX01000005">
    <property type="protein sequence ID" value="RIJ32720.1"/>
    <property type="molecule type" value="Genomic_DNA"/>
</dbReference>
<dbReference type="InterPro" id="IPR001279">
    <property type="entry name" value="Metallo-B-lactamas"/>
</dbReference>
<dbReference type="SUPFAM" id="SSF56281">
    <property type="entry name" value="Metallo-hydrolase/oxidoreductase"/>
    <property type="match status" value="1"/>
</dbReference>
<comment type="similarity">
    <text evidence="2">Belongs to the metallo-beta-lactamase superfamily.</text>
</comment>
<dbReference type="CDD" id="cd07729">
    <property type="entry name" value="AHL_lactonase_MBL-fold"/>
    <property type="match status" value="1"/>
</dbReference>
<keyword evidence="4" id="KW-0378">Hydrolase</keyword>
<dbReference type="Gene3D" id="3.60.15.10">
    <property type="entry name" value="Ribonuclease Z/Hydroxyacylglutathione hydrolase-like"/>
    <property type="match status" value="1"/>
</dbReference>
<dbReference type="PANTHER" id="PTHR42978">
    <property type="entry name" value="QUORUM-QUENCHING LACTONASE YTNP-RELATED-RELATED"/>
    <property type="match status" value="1"/>
</dbReference>
<name>A0A399RLU7_9PROT</name>
<evidence type="ECO:0000313" key="8">
    <source>
        <dbReference type="Proteomes" id="UP000266385"/>
    </source>
</evidence>
<dbReference type="OrthoDB" id="9773738at2"/>
<keyword evidence="5" id="KW-0862">Zinc</keyword>
<dbReference type="GO" id="GO:0046872">
    <property type="term" value="F:metal ion binding"/>
    <property type="evidence" value="ECO:0007669"/>
    <property type="project" value="UniProtKB-KW"/>
</dbReference>
<dbReference type="InterPro" id="IPR036866">
    <property type="entry name" value="RibonucZ/Hydroxyglut_hydro"/>
</dbReference>
<protein>
    <submittedName>
        <fullName evidence="7">N-acyl homoserine lactonase family protein</fullName>
    </submittedName>
</protein>
<evidence type="ECO:0000256" key="3">
    <source>
        <dbReference type="ARBA" id="ARBA00022723"/>
    </source>
</evidence>
<sequence>MSIKLYGMVCGYMTMPKGFLVDGAEGDITAPILSYLIEHPRGTVVFDTGLEPQLHESDCDREEALGPLAPVTTVDFTPNEDIAARLEAAGRDPSKIDFMINSHLHLDHAGGNALLPNARWVVQQREHTAAFADEGYEKHYYRKRLFDLGHDVIKPDGEYDVFGDGSVVCTPTYGHTTGHQSLKLKLDEGEVMLTGDACYLCQSLDEMRLPPGFLEDPDEMLCTMHRFRDFQASGGALIFGHDPSQWAGKDGALEEIDVAKTPNARIKRT</sequence>
<keyword evidence="3" id="KW-0479">Metal-binding</keyword>
<keyword evidence="8" id="KW-1185">Reference proteome</keyword>
<dbReference type="InterPro" id="IPR051013">
    <property type="entry name" value="MBL_superfamily_lactonases"/>
</dbReference>